<dbReference type="Pfam" id="PF13185">
    <property type="entry name" value="GAF_2"/>
    <property type="match status" value="1"/>
</dbReference>
<dbReference type="InterPro" id="IPR051330">
    <property type="entry name" value="Phosphatase_reg/MetRdx"/>
</dbReference>
<dbReference type="GO" id="GO:0005829">
    <property type="term" value="C:cytosol"/>
    <property type="evidence" value="ECO:0007669"/>
    <property type="project" value="TreeGrafter"/>
</dbReference>
<gene>
    <name evidence="3" type="ORF">F0161_08375</name>
</gene>
<dbReference type="EMBL" id="CP043939">
    <property type="protein sequence ID" value="QER67856.1"/>
    <property type="molecule type" value="Genomic_DNA"/>
</dbReference>
<evidence type="ECO:0000259" key="2">
    <source>
        <dbReference type="Pfam" id="PF13185"/>
    </source>
</evidence>
<evidence type="ECO:0000313" key="4">
    <source>
        <dbReference type="Proteomes" id="UP000325295"/>
    </source>
</evidence>
<proteinExistence type="inferred from homology"/>
<dbReference type="FunFam" id="3.30.450.40:FF:000008">
    <property type="entry name" value="GAF domain-containing proteins"/>
    <property type="match status" value="1"/>
</dbReference>
<dbReference type="InterPro" id="IPR003018">
    <property type="entry name" value="GAF"/>
</dbReference>
<dbReference type="Proteomes" id="UP000325295">
    <property type="component" value="Chromosome"/>
</dbReference>
<dbReference type="RefSeq" id="WP_137601570.1">
    <property type="nucleotide sequence ID" value="NZ_BJEB01000012.1"/>
</dbReference>
<organism evidence="3 4">
    <name type="scientific">Paucilactobacillus nenjiangensis</name>
    <dbReference type="NCBI Taxonomy" id="1296540"/>
    <lineage>
        <taxon>Bacteria</taxon>
        <taxon>Bacillati</taxon>
        <taxon>Bacillota</taxon>
        <taxon>Bacilli</taxon>
        <taxon>Lactobacillales</taxon>
        <taxon>Lactobacillaceae</taxon>
        <taxon>Paucilactobacillus</taxon>
    </lineage>
</organism>
<keyword evidence="4" id="KW-1185">Reference proteome</keyword>
<dbReference type="SUPFAM" id="SSF55781">
    <property type="entry name" value="GAF domain-like"/>
    <property type="match status" value="1"/>
</dbReference>
<dbReference type="Gene3D" id="3.30.450.40">
    <property type="match status" value="1"/>
</dbReference>
<comment type="similarity">
    <text evidence="1">Belongs to the free Met sulfoxide reductase family.</text>
</comment>
<accession>A0A5P1X210</accession>
<reference evidence="3 4" key="1">
    <citation type="submission" date="2019-09" db="EMBL/GenBank/DDBJ databases">
        <title>Complete Genome Sequence of Lactobacillus nenjiangensis SH-Y15, isolated from sauerkraut.</title>
        <authorList>
            <person name="Yang H."/>
        </authorList>
    </citation>
    <scope>NUCLEOTIDE SEQUENCE [LARGE SCALE GENOMIC DNA]</scope>
    <source>
        <strain evidence="3 4">SH-Y15</strain>
    </source>
</reference>
<name>A0A5P1X210_9LACO</name>
<dbReference type="AlphaFoldDB" id="A0A5P1X210"/>
<dbReference type="PANTHER" id="PTHR21021:SF15">
    <property type="entry name" value="FREE METHIONINE-R-SULFOXIDE REDUCTASE"/>
    <property type="match status" value="1"/>
</dbReference>
<dbReference type="GO" id="GO:0033745">
    <property type="term" value="F:L-methionine-(R)-S-oxide reductase activity"/>
    <property type="evidence" value="ECO:0007669"/>
    <property type="project" value="TreeGrafter"/>
</dbReference>
<evidence type="ECO:0000256" key="1">
    <source>
        <dbReference type="ARBA" id="ARBA00038454"/>
    </source>
</evidence>
<evidence type="ECO:0000313" key="3">
    <source>
        <dbReference type="EMBL" id="QER67856.1"/>
    </source>
</evidence>
<protein>
    <submittedName>
        <fullName evidence="3">GAF domain-containing protein</fullName>
    </submittedName>
</protein>
<feature type="domain" description="GAF" evidence="2">
    <location>
        <begin position="33"/>
        <end position="143"/>
    </location>
</feature>
<sequence>MTESLLNQQLDALLFEETNTISNMSNASALLFQTLADVNWAGFYLYDANNNELHLGPFQGKVACMHIKNGSGVCGTALATQSIQRVANVHEFPGHIACDSDSNSEIVIPLFTQDGSPIGVLDIDSAKLDRFSAADEQELANFGKVLLQHID</sequence>
<dbReference type="InterPro" id="IPR029016">
    <property type="entry name" value="GAF-like_dom_sf"/>
</dbReference>
<dbReference type="OrthoDB" id="9796252at2"/>
<dbReference type="KEGG" id="lnn:F0161_08375"/>
<dbReference type="PANTHER" id="PTHR21021">
    <property type="entry name" value="GAF/PUTATIVE CYTOSKELETAL PROTEIN"/>
    <property type="match status" value="1"/>
</dbReference>